<dbReference type="PANTHER" id="PTHR21110:SF0">
    <property type="entry name" value="PHOSPHOPENTOMUTASE"/>
    <property type="match status" value="1"/>
</dbReference>
<dbReference type="NCBIfam" id="NF003766">
    <property type="entry name" value="PRK05362.1"/>
    <property type="match status" value="1"/>
</dbReference>
<organism evidence="7 8">
    <name type="scientific">Methylobrevis pamukkalensis</name>
    <dbReference type="NCBI Taxonomy" id="1439726"/>
    <lineage>
        <taxon>Bacteria</taxon>
        <taxon>Pseudomonadati</taxon>
        <taxon>Pseudomonadota</taxon>
        <taxon>Alphaproteobacteria</taxon>
        <taxon>Hyphomicrobiales</taxon>
        <taxon>Pleomorphomonadaceae</taxon>
        <taxon>Methylobrevis</taxon>
    </lineage>
</organism>
<feature type="binding site" evidence="4">
    <location>
        <position position="357"/>
    </location>
    <ligand>
        <name>Mn(2+)</name>
        <dbReference type="ChEBI" id="CHEBI:29035"/>
        <label>2</label>
    </ligand>
</feature>
<dbReference type="GO" id="GO:0006015">
    <property type="term" value="P:5-phosphoribose 1-diphosphate biosynthetic process"/>
    <property type="evidence" value="ECO:0007669"/>
    <property type="project" value="UniProtKB-UniPathway"/>
</dbReference>
<keyword evidence="4 7" id="KW-0413">Isomerase</keyword>
<comment type="similarity">
    <text evidence="1 4">Belongs to the phosphopentomutase family.</text>
</comment>
<keyword evidence="4" id="KW-0963">Cytoplasm</keyword>
<dbReference type="CDD" id="cd16009">
    <property type="entry name" value="PPM"/>
    <property type="match status" value="1"/>
</dbReference>
<feature type="binding site" evidence="4">
    <location>
        <position position="304"/>
    </location>
    <ligand>
        <name>Mn(2+)</name>
        <dbReference type="ChEBI" id="CHEBI:29035"/>
        <label>2</label>
    </ligand>
</feature>
<dbReference type="SUPFAM" id="SSF53649">
    <property type="entry name" value="Alkaline phosphatase-like"/>
    <property type="match status" value="1"/>
</dbReference>
<dbReference type="GO" id="GO:0043094">
    <property type="term" value="P:metabolic compound salvage"/>
    <property type="evidence" value="ECO:0007669"/>
    <property type="project" value="UniProtKB-UniRule"/>
</dbReference>
<dbReference type="NCBIfam" id="TIGR01696">
    <property type="entry name" value="deoB"/>
    <property type="match status" value="1"/>
</dbReference>
<dbReference type="OrthoDB" id="9769930at2"/>
<dbReference type="SUPFAM" id="SSF143856">
    <property type="entry name" value="DeoB insert domain-like"/>
    <property type="match status" value="1"/>
</dbReference>
<feature type="binding site" evidence="4">
    <location>
        <position position="346"/>
    </location>
    <ligand>
        <name>Mn(2+)</name>
        <dbReference type="ChEBI" id="CHEBI:29035"/>
        <label>1</label>
    </ligand>
</feature>
<dbReference type="GO" id="GO:0008973">
    <property type="term" value="F:phosphopentomutase activity"/>
    <property type="evidence" value="ECO:0007669"/>
    <property type="project" value="UniProtKB-UniRule"/>
</dbReference>
<dbReference type="AlphaFoldDB" id="A0A1E3H3P1"/>
<dbReference type="PANTHER" id="PTHR21110">
    <property type="entry name" value="PHOSPHOPENTOMUTASE"/>
    <property type="match status" value="1"/>
</dbReference>
<comment type="catalytic activity">
    <reaction evidence="4">
        <text>alpha-D-ribose 1-phosphate = D-ribose 5-phosphate</text>
        <dbReference type="Rhea" id="RHEA:18793"/>
        <dbReference type="ChEBI" id="CHEBI:57720"/>
        <dbReference type="ChEBI" id="CHEBI:78346"/>
        <dbReference type="EC" id="5.4.2.7"/>
    </reaction>
</comment>
<dbReference type="Gene3D" id="3.30.70.1250">
    <property type="entry name" value="Phosphopentomutase"/>
    <property type="match status" value="1"/>
</dbReference>
<dbReference type="GO" id="GO:0005829">
    <property type="term" value="C:cytosol"/>
    <property type="evidence" value="ECO:0007669"/>
    <property type="project" value="TreeGrafter"/>
</dbReference>
<dbReference type="InterPro" id="IPR017850">
    <property type="entry name" value="Alkaline_phosphatase_core_sf"/>
</dbReference>
<evidence type="ECO:0000256" key="4">
    <source>
        <dbReference type="HAMAP-Rule" id="MF_00740"/>
    </source>
</evidence>
<dbReference type="RefSeq" id="WP_069306577.1">
    <property type="nucleotide sequence ID" value="NZ_MCRJ01000035.1"/>
</dbReference>
<dbReference type="GO" id="GO:0006018">
    <property type="term" value="P:2-deoxyribose 1-phosphate catabolic process"/>
    <property type="evidence" value="ECO:0007669"/>
    <property type="project" value="UniProtKB-UniRule"/>
</dbReference>
<dbReference type="PIRSF" id="PIRSF001491">
    <property type="entry name" value="Ppentomutase"/>
    <property type="match status" value="1"/>
</dbReference>
<sequence>MTRAVLIVLDSLGIGGAPDAAEFGDAGANTLGHIADRCAAGLADLPGVRSGPLTLPNLAALGLGAAAEAATGRRPPGISTAPLRGRYAVADEVSRGKDTPSGHWEIAGVPVPFAWTVFPKTQPTFPDDVTAALIREGGLPGVLGDRHASGTEIIAELGEEHLRSGKPIVYTSADSVLQIAAHETHFGLDRLLDLCRIARRIVDPLGVGRVIARPFTGESAQTFTRTANRRDYAVPPPEPTLLDRVVASGHRVIGVGKIGDIFAHVGVTEVRKADGNAALVDATLAAMDEAGPGDLVFTNLVDFDMLFGHRRDVAGYAAALEAFDRRLPELTGRLGSGDLLVLTADHGCDPTWPGTDHTREAVPVLMTGPGLTAGYAGRRATFADIGETVAAWLGLPPGPHGTSML</sequence>
<dbReference type="GO" id="GO:0000287">
    <property type="term" value="F:magnesium ion binding"/>
    <property type="evidence" value="ECO:0007669"/>
    <property type="project" value="UniProtKB-UniRule"/>
</dbReference>
<dbReference type="Pfam" id="PF01676">
    <property type="entry name" value="Metalloenzyme"/>
    <property type="match status" value="1"/>
</dbReference>
<dbReference type="InterPro" id="IPR006124">
    <property type="entry name" value="Metalloenzyme"/>
</dbReference>
<evidence type="ECO:0000256" key="2">
    <source>
        <dbReference type="ARBA" id="ARBA00022723"/>
    </source>
</evidence>
<accession>A0A1E3H3P1</accession>
<dbReference type="Proteomes" id="UP000094622">
    <property type="component" value="Unassembled WGS sequence"/>
</dbReference>
<comment type="cofactor">
    <cofactor evidence="4">
        <name>Mn(2+)</name>
        <dbReference type="ChEBI" id="CHEBI:29035"/>
    </cofactor>
    <text evidence="4">Binds 2 manganese ions.</text>
</comment>
<keyword evidence="3 4" id="KW-0464">Manganese</keyword>
<dbReference type="UniPathway" id="UPA00087">
    <property type="reaction ID" value="UER00173"/>
</dbReference>
<keyword evidence="2 4" id="KW-0479">Metal-binding</keyword>
<dbReference type="EMBL" id="MCRJ01000035">
    <property type="protein sequence ID" value="ODN70920.1"/>
    <property type="molecule type" value="Genomic_DNA"/>
</dbReference>
<gene>
    <name evidence="4 7" type="primary">deoB</name>
    <name evidence="7" type="ORF">A6302_01764</name>
</gene>
<keyword evidence="8" id="KW-1185">Reference proteome</keyword>
<dbReference type="EC" id="5.4.2.7" evidence="4 5"/>
<proteinExistence type="inferred from homology"/>
<reference evidence="7 8" key="1">
    <citation type="submission" date="2016-07" db="EMBL/GenBank/DDBJ databases">
        <title>Draft Genome Sequence of Methylobrevis pamukkalensis PK2.</title>
        <authorList>
            <person name="Vasilenko O.V."/>
            <person name="Doronina N.V."/>
            <person name="Shmareva M.N."/>
            <person name="Tarlachkov S.V."/>
            <person name="Mustakhimov I."/>
            <person name="Trotsenko Y.A."/>
        </authorList>
    </citation>
    <scope>NUCLEOTIDE SEQUENCE [LARGE SCALE GENOMIC DNA]</scope>
    <source>
        <strain evidence="7 8">PK2</strain>
    </source>
</reference>
<feature type="domain" description="Metalloenzyme" evidence="6">
    <location>
        <begin position="3"/>
        <end position="396"/>
    </location>
</feature>
<evidence type="ECO:0000313" key="7">
    <source>
        <dbReference type="EMBL" id="ODN70920.1"/>
    </source>
</evidence>
<dbReference type="InterPro" id="IPR010045">
    <property type="entry name" value="DeoB"/>
</dbReference>
<evidence type="ECO:0000256" key="1">
    <source>
        <dbReference type="ARBA" id="ARBA00010373"/>
    </source>
</evidence>
<comment type="catalytic activity">
    <reaction evidence="4">
        <text>2-deoxy-alpha-D-ribose 1-phosphate = 2-deoxy-D-ribose 5-phosphate</text>
        <dbReference type="Rhea" id="RHEA:27658"/>
        <dbReference type="ChEBI" id="CHEBI:57259"/>
        <dbReference type="ChEBI" id="CHEBI:62877"/>
        <dbReference type="EC" id="5.4.2.7"/>
    </reaction>
</comment>
<comment type="pathway">
    <text evidence="4">Carbohydrate degradation; 2-deoxy-D-ribose 1-phosphate degradation; D-glyceraldehyde 3-phosphate and acetaldehyde from 2-deoxy-alpha-D-ribose 1-phosphate: step 1/2.</text>
</comment>
<evidence type="ECO:0000259" key="6">
    <source>
        <dbReference type="Pfam" id="PF01676"/>
    </source>
</evidence>
<comment type="caution">
    <text evidence="7">The sequence shown here is derived from an EMBL/GenBank/DDBJ whole genome shotgun (WGS) entry which is preliminary data.</text>
</comment>
<dbReference type="HAMAP" id="MF_00740">
    <property type="entry name" value="Phosphopentomut"/>
    <property type="match status" value="1"/>
</dbReference>
<comment type="subcellular location">
    <subcellularLocation>
        <location evidence="4">Cytoplasm</location>
    </subcellularLocation>
</comment>
<evidence type="ECO:0000256" key="3">
    <source>
        <dbReference type="ARBA" id="ARBA00023211"/>
    </source>
</evidence>
<evidence type="ECO:0000313" key="8">
    <source>
        <dbReference type="Proteomes" id="UP000094622"/>
    </source>
</evidence>
<dbReference type="GO" id="GO:0009117">
    <property type="term" value="P:nucleotide metabolic process"/>
    <property type="evidence" value="ECO:0007669"/>
    <property type="project" value="UniProtKB-UniRule"/>
</dbReference>
<dbReference type="InterPro" id="IPR024052">
    <property type="entry name" value="Phosphopentomutase_DeoB_cap_sf"/>
</dbReference>
<feature type="binding site" evidence="4">
    <location>
        <position position="345"/>
    </location>
    <ligand>
        <name>Mn(2+)</name>
        <dbReference type="ChEBI" id="CHEBI:29035"/>
        <label>1</label>
    </ligand>
</feature>
<evidence type="ECO:0000256" key="5">
    <source>
        <dbReference type="NCBIfam" id="TIGR01696"/>
    </source>
</evidence>
<feature type="binding site" evidence="4">
    <location>
        <position position="309"/>
    </location>
    <ligand>
        <name>Mn(2+)</name>
        <dbReference type="ChEBI" id="CHEBI:29035"/>
        <label>2</label>
    </ligand>
</feature>
<feature type="binding site" evidence="4">
    <location>
        <position position="10"/>
    </location>
    <ligand>
        <name>Mn(2+)</name>
        <dbReference type="ChEBI" id="CHEBI:29035"/>
        <label>1</label>
    </ligand>
</feature>
<dbReference type="PATRIC" id="fig|1439726.3.peg.1864"/>
<dbReference type="GO" id="GO:0030145">
    <property type="term" value="F:manganese ion binding"/>
    <property type="evidence" value="ECO:0007669"/>
    <property type="project" value="UniProtKB-UniRule"/>
</dbReference>
<name>A0A1E3H3P1_9HYPH</name>
<protein>
    <recommendedName>
        <fullName evidence="4 5">Phosphopentomutase</fullName>
        <ecNumber evidence="4 5">5.4.2.7</ecNumber>
    </recommendedName>
    <alternativeName>
        <fullName evidence="4">Phosphodeoxyribomutase</fullName>
    </alternativeName>
</protein>
<comment type="function">
    <text evidence="4">Isomerase that catalyzes the conversion of deoxy-ribose 1-phosphate (dRib-1-P) and ribose 1-phosphate (Rib-1-P) to deoxy-ribose 5-phosphate (dRib-5-P) and ribose 5-phosphate (Rib-5-P), respectively.</text>
</comment>
<dbReference type="Gene3D" id="3.40.720.10">
    <property type="entry name" value="Alkaline Phosphatase, subunit A"/>
    <property type="match status" value="1"/>
</dbReference>